<dbReference type="CDD" id="cd00067">
    <property type="entry name" value="GAL4"/>
    <property type="match status" value="1"/>
</dbReference>
<dbReference type="STRING" id="52586.A0A0B1P0T9"/>
<dbReference type="GO" id="GO:0008270">
    <property type="term" value="F:zinc ion binding"/>
    <property type="evidence" value="ECO:0007669"/>
    <property type="project" value="InterPro"/>
</dbReference>
<keyword evidence="5" id="KW-0804">Transcription</keyword>
<evidence type="ECO:0000259" key="7">
    <source>
        <dbReference type="PROSITE" id="PS50048"/>
    </source>
</evidence>
<dbReference type="InterPro" id="IPR050987">
    <property type="entry name" value="AtrR-like"/>
</dbReference>
<reference evidence="8 9" key="1">
    <citation type="journal article" date="2014" name="BMC Genomics">
        <title>Adaptive genomic structural variation in the grape powdery mildew pathogen, Erysiphe necator.</title>
        <authorList>
            <person name="Jones L."/>
            <person name="Riaz S."/>
            <person name="Morales-Cruz A."/>
            <person name="Amrine K.C."/>
            <person name="McGuire B."/>
            <person name="Gubler W.D."/>
            <person name="Walker M.A."/>
            <person name="Cantu D."/>
        </authorList>
    </citation>
    <scope>NUCLEOTIDE SEQUENCE [LARGE SCALE GENOMIC DNA]</scope>
    <source>
        <strain evidence="9">c</strain>
    </source>
</reference>
<evidence type="ECO:0000256" key="6">
    <source>
        <dbReference type="ARBA" id="ARBA00023242"/>
    </source>
</evidence>
<dbReference type="Gene3D" id="4.10.240.10">
    <property type="entry name" value="Zn(2)-C6 fungal-type DNA-binding domain"/>
    <property type="match status" value="1"/>
</dbReference>
<keyword evidence="3" id="KW-0805">Transcription regulation</keyword>
<dbReference type="GO" id="GO:0006351">
    <property type="term" value="P:DNA-templated transcription"/>
    <property type="evidence" value="ECO:0007669"/>
    <property type="project" value="InterPro"/>
</dbReference>
<comment type="subcellular location">
    <subcellularLocation>
        <location evidence="1">Nucleus</location>
    </subcellularLocation>
</comment>
<dbReference type="PROSITE" id="PS00463">
    <property type="entry name" value="ZN2_CY6_FUNGAL_1"/>
    <property type="match status" value="1"/>
</dbReference>
<dbReference type="CDD" id="cd12148">
    <property type="entry name" value="fungal_TF_MHR"/>
    <property type="match status" value="1"/>
</dbReference>
<sequence>MSTTNTNKKYIRRRRGACDSCKQRKVRCDGETPCAACHRSSTTCRYQLSSTRSKHAAHASIDGEISQSRRPPSLLLNTVLSPTWDSHEDFSSFTPVDSGWPSASWRGDISQNIVFSPDIECFEGVNIDLDNAWQSIWAYPGEQVKQTHTQHNYGFQSPPQETHAYGAYTPENFVEQHSSALLTPSPERSFQHNADFSNDILEEASYFQSMYQSSDFSIKSLFSVPRISNFGKLEDQSIVLELLEDVRRRHWMLGRPPPFKKTLDFKFNAQAKCYINACFDEPLCVSLFLDKLFLNLVAQEVLEKKSRIEYHVTLIYAVLAIGCYIVKVEQEGDVKQGLEEAYGFFQVAEESQSTNFGTEISRENFLATLVMILFARKCGRDREISLLTTLSSIAIGLKLYSLKSIENLSDTEQSKIELQRAFWLYYAIEKPHALRIGQFSMIDDSFIDYQPPIVKLKYENPITVAQDEYYRDTGQEDLLLLQCRFAKTCSLITTKLYTPHGLQKTPSELYNSIFQLGGMLKHWKDSIHASIRPLDLSSASTFVPELCKASQEQLVLSYQYYEALWAIHGRWRLCNPSHMSDEDVSRMVTSRDLCLNVARMVLNLSSEFRISTLLSHWSISQLPVIASLSIFLDAIDLEMSCPKEKALPYLSIAEGFYGRLSTLESAPYKIILKMTSALRQILLR</sequence>
<name>A0A0B1P0T9_UNCNE</name>
<feature type="domain" description="Zn(2)-C6 fungal-type" evidence="7">
    <location>
        <begin position="17"/>
        <end position="46"/>
    </location>
</feature>
<evidence type="ECO:0000313" key="9">
    <source>
        <dbReference type="Proteomes" id="UP000030854"/>
    </source>
</evidence>
<dbReference type="GO" id="GO:0000981">
    <property type="term" value="F:DNA-binding transcription factor activity, RNA polymerase II-specific"/>
    <property type="evidence" value="ECO:0007669"/>
    <property type="project" value="InterPro"/>
</dbReference>
<dbReference type="Proteomes" id="UP000030854">
    <property type="component" value="Unassembled WGS sequence"/>
</dbReference>
<dbReference type="EMBL" id="JNVN01002225">
    <property type="protein sequence ID" value="KHJ32257.1"/>
    <property type="molecule type" value="Genomic_DNA"/>
</dbReference>
<evidence type="ECO:0000256" key="3">
    <source>
        <dbReference type="ARBA" id="ARBA00023015"/>
    </source>
</evidence>
<dbReference type="InterPro" id="IPR036864">
    <property type="entry name" value="Zn2-C6_fun-type_DNA-bd_sf"/>
</dbReference>
<dbReference type="AlphaFoldDB" id="A0A0B1P0T9"/>
<dbReference type="PROSITE" id="PS50048">
    <property type="entry name" value="ZN2_CY6_FUNGAL_2"/>
    <property type="match status" value="1"/>
</dbReference>
<protein>
    <recommendedName>
        <fullName evidence="7">Zn(2)-C6 fungal-type domain-containing protein</fullName>
    </recommendedName>
</protein>
<dbReference type="PANTHER" id="PTHR46910">
    <property type="entry name" value="TRANSCRIPTION FACTOR PDR1"/>
    <property type="match status" value="1"/>
</dbReference>
<keyword evidence="2" id="KW-0479">Metal-binding</keyword>
<keyword evidence="4" id="KW-0238">DNA-binding</keyword>
<dbReference type="GO" id="GO:0005634">
    <property type="term" value="C:nucleus"/>
    <property type="evidence" value="ECO:0007669"/>
    <property type="project" value="UniProtKB-SubCell"/>
</dbReference>
<dbReference type="InterPro" id="IPR007219">
    <property type="entry name" value="XnlR_reg_dom"/>
</dbReference>
<evidence type="ECO:0000256" key="2">
    <source>
        <dbReference type="ARBA" id="ARBA00022723"/>
    </source>
</evidence>
<evidence type="ECO:0000256" key="5">
    <source>
        <dbReference type="ARBA" id="ARBA00023163"/>
    </source>
</evidence>
<dbReference type="HOGENOM" id="CLU_402354_0_0_1"/>
<keyword evidence="9" id="KW-1185">Reference proteome</keyword>
<dbReference type="SUPFAM" id="SSF57701">
    <property type="entry name" value="Zn2/Cys6 DNA-binding domain"/>
    <property type="match status" value="1"/>
</dbReference>
<proteinExistence type="predicted"/>
<evidence type="ECO:0000256" key="4">
    <source>
        <dbReference type="ARBA" id="ARBA00023125"/>
    </source>
</evidence>
<keyword evidence="6" id="KW-0539">Nucleus</keyword>
<evidence type="ECO:0000313" key="8">
    <source>
        <dbReference type="EMBL" id="KHJ32257.1"/>
    </source>
</evidence>
<comment type="caution">
    <text evidence="8">The sequence shown here is derived from an EMBL/GenBank/DDBJ whole genome shotgun (WGS) entry which is preliminary data.</text>
</comment>
<dbReference type="GO" id="GO:0003677">
    <property type="term" value="F:DNA binding"/>
    <property type="evidence" value="ECO:0007669"/>
    <property type="project" value="UniProtKB-KW"/>
</dbReference>
<dbReference type="Pfam" id="PF04082">
    <property type="entry name" value="Fungal_trans"/>
    <property type="match status" value="1"/>
</dbReference>
<gene>
    <name evidence="8" type="ORF">EV44_g5383</name>
</gene>
<evidence type="ECO:0000256" key="1">
    <source>
        <dbReference type="ARBA" id="ARBA00004123"/>
    </source>
</evidence>
<organism evidence="8 9">
    <name type="scientific">Uncinula necator</name>
    <name type="common">Grape powdery mildew</name>
    <dbReference type="NCBI Taxonomy" id="52586"/>
    <lineage>
        <taxon>Eukaryota</taxon>
        <taxon>Fungi</taxon>
        <taxon>Dikarya</taxon>
        <taxon>Ascomycota</taxon>
        <taxon>Pezizomycotina</taxon>
        <taxon>Leotiomycetes</taxon>
        <taxon>Erysiphales</taxon>
        <taxon>Erysiphaceae</taxon>
        <taxon>Erysiphe</taxon>
    </lineage>
</organism>
<dbReference type="SMART" id="SM00066">
    <property type="entry name" value="GAL4"/>
    <property type="match status" value="1"/>
</dbReference>
<dbReference type="InterPro" id="IPR001138">
    <property type="entry name" value="Zn2Cys6_DnaBD"/>
</dbReference>
<accession>A0A0B1P0T9</accession>
<dbReference type="PANTHER" id="PTHR46910:SF37">
    <property type="entry name" value="ZN(II)2CYS6 TRANSCRIPTION FACTOR (EUROFUNG)"/>
    <property type="match status" value="1"/>
</dbReference>
<dbReference type="Pfam" id="PF00172">
    <property type="entry name" value="Zn_clus"/>
    <property type="match status" value="1"/>
</dbReference>
<dbReference type="OMA" id="CKSACFE"/>